<protein>
    <submittedName>
        <fullName evidence="9">1-acyl-sn-glycerol-3-phosphate acyltransferase</fullName>
    </submittedName>
</protein>
<keyword evidence="5 9" id="KW-0012">Acyltransferase</keyword>
<dbReference type="CDD" id="cd07989">
    <property type="entry name" value="LPLAT_AGPAT-like"/>
    <property type="match status" value="1"/>
</dbReference>
<dbReference type="Proteomes" id="UP000622707">
    <property type="component" value="Unassembled WGS sequence"/>
</dbReference>
<keyword evidence="10" id="KW-1185">Reference proteome</keyword>
<reference evidence="9 10" key="1">
    <citation type="journal article" date="2017" name="Int. J. Syst. Evol. Microbiol.">
        <title>Ramlibacter alkalitolerans sp. nov., alkali-tolerant bacterium isolated from soil of ginseng.</title>
        <authorList>
            <person name="Lee D.H."/>
            <person name="Cha C.J."/>
        </authorList>
    </citation>
    <scope>NUCLEOTIDE SEQUENCE [LARGE SCALE GENOMIC DNA]</scope>
    <source>
        <strain evidence="9 10">KACC 19305</strain>
    </source>
</reference>
<keyword evidence="2" id="KW-0444">Lipid biosynthesis</keyword>
<comment type="caution">
    <text evidence="9">The sequence shown here is derived from an EMBL/GenBank/DDBJ whole genome shotgun (WGS) entry which is preliminary data.</text>
</comment>
<keyword evidence="3" id="KW-0808">Transferase</keyword>
<evidence type="ECO:0000256" key="6">
    <source>
        <dbReference type="SAM" id="MobiDB-lite"/>
    </source>
</evidence>
<sequence length="273" mass="29602">MRHLRASWRLGCALLHAIAGWLTITLLFPHWPQQRRDATVQAWARRMLHVLGIPLQVSGEPPAQGPMLLVANHISWLDILVIHAARHCRFVAKSDLKHWPLLGTLATGGGTLYIEREKRRDAMRVVHHMAESLQRGEIVAVFPEGTTGDGEALLPFHANLVQAAISARAPVQPVALCFVDRSSGANSPGPLYLGDDTLLTSLWRTLAGPPFVAQVRFGEAQRDGGRDRRQWAHDLHAAVDALRHAVTPAQAGAQGTRAARGTAGSPGSPPARG</sequence>
<dbReference type="PANTHER" id="PTHR10434">
    <property type="entry name" value="1-ACYL-SN-GLYCEROL-3-PHOSPHATE ACYLTRANSFERASE"/>
    <property type="match status" value="1"/>
</dbReference>
<feature type="compositionally biased region" description="Low complexity" evidence="6">
    <location>
        <begin position="248"/>
        <end position="266"/>
    </location>
</feature>
<evidence type="ECO:0000313" key="10">
    <source>
        <dbReference type="Proteomes" id="UP000622707"/>
    </source>
</evidence>
<dbReference type="Pfam" id="PF01553">
    <property type="entry name" value="Acyltransferase"/>
    <property type="match status" value="1"/>
</dbReference>
<dbReference type="EMBL" id="JAEQND010000011">
    <property type="protein sequence ID" value="MBL0427299.1"/>
    <property type="molecule type" value="Genomic_DNA"/>
</dbReference>
<feature type="domain" description="Phospholipid/glycerol acyltransferase" evidence="8">
    <location>
        <begin position="67"/>
        <end position="179"/>
    </location>
</feature>
<keyword evidence="7" id="KW-1133">Transmembrane helix</keyword>
<proteinExistence type="predicted"/>
<comment type="pathway">
    <text evidence="1">Lipid metabolism.</text>
</comment>
<evidence type="ECO:0000256" key="4">
    <source>
        <dbReference type="ARBA" id="ARBA00023098"/>
    </source>
</evidence>
<evidence type="ECO:0000313" key="9">
    <source>
        <dbReference type="EMBL" id="MBL0427299.1"/>
    </source>
</evidence>
<dbReference type="SUPFAM" id="SSF69593">
    <property type="entry name" value="Glycerol-3-phosphate (1)-acyltransferase"/>
    <property type="match status" value="1"/>
</dbReference>
<dbReference type="GO" id="GO:0016746">
    <property type="term" value="F:acyltransferase activity"/>
    <property type="evidence" value="ECO:0007669"/>
    <property type="project" value="UniProtKB-KW"/>
</dbReference>
<evidence type="ECO:0000259" key="8">
    <source>
        <dbReference type="SMART" id="SM00563"/>
    </source>
</evidence>
<gene>
    <name evidence="9" type="ORF">JI746_19455</name>
</gene>
<keyword evidence="4" id="KW-0443">Lipid metabolism</keyword>
<dbReference type="SMART" id="SM00563">
    <property type="entry name" value="PlsC"/>
    <property type="match status" value="1"/>
</dbReference>
<keyword evidence="7" id="KW-0472">Membrane</keyword>
<keyword evidence="7" id="KW-0812">Transmembrane</keyword>
<evidence type="ECO:0000256" key="5">
    <source>
        <dbReference type="ARBA" id="ARBA00023315"/>
    </source>
</evidence>
<dbReference type="InterPro" id="IPR002123">
    <property type="entry name" value="Plipid/glycerol_acylTrfase"/>
</dbReference>
<accession>A0ABS1JSS4</accession>
<evidence type="ECO:0000256" key="2">
    <source>
        <dbReference type="ARBA" id="ARBA00022516"/>
    </source>
</evidence>
<feature type="region of interest" description="Disordered" evidence="6">
    <location>
        <begin position="248"/>
        <end position="273"/>
    </location>
</feature>
<evidence type="ECO:0000256" key="3">
    <source>
        <dbReference type="ARBA" id="ARBA00022679"/>
    </source>
</evidence>
<evidence type="ECO:0000256" key="7">
    <source>
        <dbReference type="SAM" id="Phobius"/>
    </source>
</evidence>
<name>A0ABS1JSS4_9BURK</name>
<feature type="transmembrane region" description="Helical" evidence="7">
    <location>
        <begin position="12"/>
        <end position="31"/>
    </location>
</feature>
<dbReference type="RefSeq" id="WP_201691930.1">
    <property type="nucleotide sequence ID" value="NZ_JAEQND010000011.1"/>
</dbReference>
<organism evidence="9 10">
    <name type="scientific">Ramlibacter alkalitolerans</name>
    <dbReference type="NCBI Taxonomy" id="2039631"/>
    <lineage>
        <taxon>Bacteria</taxon>
        <taxon>Pseudomonadati</taxon>
        <taxon>Pseudomonadota</taxon>
        <taxon>Betaproteobacteria</taxon>
        <taxon>Burkholderiales</taxon>
        <taxon>Comamonadaceae</taxon>
        <taxon>Ramlibacter</taxon>
    </lineage>
</organism>
<evidence type="ECO:0000256" key="1">
    <source>
        <dbReference type="ARBA" id="ARBA00005189"/>
    </source>
</evidence>
<dbReference type="PANTHER" id="PTHR10434:SF64">
    <property type="entry name" value="1-ACYL-SN-GLYCEROL-3-PHOSPHATE ACYLTRANSFERASE-RELATED"/>
    <property type="match status" value="1"/>
</dbReference>